<evidence type="ECO:0000313" key="2">
    <source>
        <dbReference type="Proteomes" id="UP001140087"/>
    </source>
</evidence>
<keyword evidence="2" id="KW-1185">Reference proteome</keyword>
<name>A0ACC1LE77_9FUNG</name>
<dbReference type="Proteomes" id="UP001140087">
    <property type="component" value="Unassembled WGS sequence"/>
</dbReference>
<gene>
    <name evidence="1" type="ORF">H4R21_001097</name>
</gene>
<protein>
    <submittedName>
        <fullName evidence="1">Uncharacterized protein</fullName>
    </submittedName>
</protein>
<proteinExistence type="predicted"/>
<sequence length="604" mass="65272">MSDAESQSLDALRWTENSRRRQRELATQNQQAATQRPVRAEYTADDLAGLRVAHGADGLDGGGEQVLTLQDRSIGELCQDDDDEGLQLESVAARDAERARKSAQRRKRQRAAPGSIETAHGALEDEEDEDGGAFTIGQGGRVAVGGSSDAPESRGPAQALEQAAPQAISDYYTEAEAAALFRKKKPRRQKRDKTSSTNDLLPDLAAVDTARVNSLLTRASRIDDAGLVDDDDDLLRAIATVRRAKMACSAPPAAPPEPIRPESSSGSNEPAAADDAQPESELVLSSTIEFVQKLKASTVAPAMRTVAPAAPTAAPAASVAAPAAPTAVLAAADAPAQEEEEEEVQIVKSSHETSRGRGLVSSTSRPAAEPASSAAEPAGAGAGAFEEQEPSVGTGLAATLRLLQSRSMLDKVGDEQREREKLQRSRAQWTAEHRQKDQALQRELQRIRQLGKKQPAAEAPEPKADGRRRGKADEMTQRELEELKAQEQAALDRRWAREYEERMRDYKPEVRLEYTDDTGRQLTTKEAYKQLSHAFHGHYSGKNKIDKLMRKRDAERRQMELASAEATHRHGEAVESARRKMGAAGIVISSDGTTSASGARPKQG</sequence>
<organism evidence="1 2">
    <name type="scientific">Coemansia helicoidea</name>
    <dbReference type="NCBI Taxonomy" id="1286919"/>
    <lineage>
        <taxon>Eukaryota</taxon>
        <taxon>Fungi</taxon>
        <taxon>Fungi incertae sedis</taxon>
        <taxon>Zoopagomycota</taxon>
        <taxon>Kickxellomycotina</taxon>
        <taxon>Kickxellomycetes</taxon>
        <taxon>Kickxellales</taxon>
        <taxon>Kickxellaceae</taxon>
        <taxon>Coemansia</taxon>
    </lineage>
</organism>
<reference evidence="1" key="1">
    <citation type="submission" date="2022-07" db="EMBL/GenBank/DDBJ databases">
        <title>Phylogenomic reconstructions and comparative analyses of Kickxellomycotina fungi.</title>
        <authorList>
            <person name="Reynolds N.K."/>
            <person name="Stajich J.E."/>
            <person name="Barry K."/>
            <person name="Grigoriev I.V."/>
            <person name="Crous P."/>
            <person name="Smith M.E."/>
        </authorList>
    </citation>
    <scope>NUCLEOTIDE SEQUENCE</scope>
    <source>
        <strain evidence="1">BCRC 34780</strain>
    </source>
</reference>
<evidence type="ECO:0000313" key="1">
    <source>
        <dbReference type="EMBL" id="KAJ2805859.1"/>
    </source>
</evidence>
<dbReference type="EMBL" id="JANBUN010000204">
    <property type="protein sequence ID" value="KAJ2805859.1"/>
    <property type="molecule type" value="Genomic_DNA"/>
</dbReference>
<accession>A0ACC1LE77</accession>
<comment type="caution">
    <text evidence="1">The sequence shown here is derived from an EMBL/GenBank/DDBJ whole genome shotgun (WGS) entry which is preliminary data.</text>
</comment>